<name>Q1YM94_AURMS</name>
<dbReference type="EMBL" id="AAPJ01000001">
    <property type="protein sequence ID" value="EAS51487.1"/>
    <property type="molecule type" value="Genomic_DNA"/>
</dbReference>
<dbReference type="AlphaFoldDB" id="Q1YM94"/>
<dbReference type="BioCyc" id="AURANTIMONAS:SI859A1_02303-MONOMER"/>
<evidence type="ECO:0000256" key="1">
    <source>
        <dbReference type="SAM" id="MobiDB-lite"/>
    </source>
</evidence>
<proteinExistence type="predicted"/>
<protein>
    <submittedName>
        <fullName evidence="2">Uncharacterized protein</fullName>
    </submittedName>
</protein>
<feature type="compositionally biased region" description="Basic and acidic residues" evidence="1">
    <location>
        <begin position="50"/>
        <end position="63"/>
    </location>
</feature>
<keyword evidence="3" id="KW-1185">Reference proteome</keyword>
<gene>
    <name evidence="2" type="ORF">SI859A1_02303</name>
</gene>
<evidence type="ECO:0000313" key="3">
    <source>
        <dbReference type="Proteomes" id="UP000000321"/>
    </source>
</evidence>
<reference evidence="2 3" key="1">
    <citation type="journal article" date="2008" name="Appl. Environ. Microbiol.">
        <title>Genomic insights into Mn(II) oxidation by the marine alphaproteobacterium Aurantimonas sp. strain SI85-9A1.</title>
        <authorList>
            <person name="Dick G.J."/>
            <person name="Podell S."/>
            <person name="Johnson H.A."/>
            <person name="Rivera-Espinoza Y."/>
            <person name="Bernier-Latmani R."/>
            <person name="McCarthy J.K."/>
            <person name="Torpey J.W."/>
            <person name="Clement B.G."/>
            <person name="Gaasterland T."/>
            <person name="Tebo B.M."/>
        </authorList>
    </citation>
    <scope>NUCLEOTIDE SEQUENCE [LARGE SCALE GENOMIC DNA]</scope>
    <source>
        <strain evidence="2 3">SI85-9A1</strain>
    </source>
</reference>
<comment type="caution">
    <text evidence="2">The sequence shown here is derived from an EMBL/GenBank/DDBJ whole genome shotgun (WGS) entry which is preliminary data.</text>
</comment>
<dbReference type="Proteomes" id="UP000000321">
    <property type="component" value="Unassembled WGS sequence"/>
</dbReference>
<feature type="region of interest" description="Disordered" evidence="1">
    <location>
        <begin position="24"/>
        <end position="70"/>
    </location>
</feature>
<evidence type="ECO:0000313" key="2">
    <source>
        <dbReference type="EMBL" id="EAS51487.1"/>
    </source>
</evidence>
<sequence>MADARSSRVPVSIGAALAHLIIPDTSSADRHRGRGGTAMPRTSKLGTSKPDGRHSQQAKEEPRAASTPEARVQSLALDIVAKAAAAAASPTVEDPCFGAWTPLQAFGLSVTTRVGQALPGVIAIGLEADPRLKVLQETRLPITATALSIGDQETARNVVLGDEERPVRYLAVDLIVIDRTTGHATLLDVKRGSALYSSRARLDLCTAMAACSLTAPAALRRVKVSIASASWGIIDLAGAAGFAKDRSVSGAEIDTFFDVPITPLIELFNQTIATGYSAEMQRLVGRVFDTPDVTQGGADEWTESDGHAPRELAVRSTRPVGCAPRLPQRLVGPHERRRLALVSGSSSRSRQRGRT</sequence>
<accession>Q1YM94</accession>
<dbReference type="HOGENOM" id="CLU_780359_0_0_5"/>
<organism evidence="2 3">
    <name type="scientific">Aurantimonas manganoxydans (strain ATCC BAA-1229 / DSM 21871 / SI85-9A1)</name>
    <dbReference type="NCBI Taxonomy" id="287752"/>
    <lineage>
        <taxon>Bacteria</taxon>
        <taxon>Pseudomonadati</taxon>
        <taxon>Pseudomonadota</taxon>
        <taxon>Alphaproteobacteria</taxon>
        <taxon>Hyphomicrobiales</taxon>
        <taxon>Aurantimonadaceae</taxon>
        <taxon>Aurantimonas</taxon>
    </lineage>
</organism>